<proteinExistence type="predicted"/>
<accession>A0A4Y2CB45</accession>
<dbReference type="AlphaFoldDB" id="A0A4Y2CB45"/>
<keyword evidence="2" id="KW-1185">Reference proteome</keyword>
<evidence type="ECO:0000313" key="1">
    <source>
        <dbReference type="EMBL" id="GBM00957.1"/>
    </source>
</evidence>
<reference evidence="1 2" key="1">
    <citation type="journal article" date="2019" name="Sci. Rep.">
        <title>Orb-weaving spider Araneus ventricosus genome elucidates the spidroin gene catalogue.</title>
        <authorList>
            <person name="Kono N."/>
            <person name="Nakamura H."/>
            <person name="Ohtoshi R."/>
            <person name="Moran D.A.P."/>
            <person name="Shinohara A."/>
            <person name="Yoshida Y."/>
            <person name="Fujiwara M."/>
            <person name="Mori M."/>
            <person name="Tomita M."/>
            <person name="Arakawa K."/>
        </authorList>
    </citation>
    <scope>NUCLEOTIDE SEQUENCE [LARGE SCALE GENOMIC DNA]</scope>
</reference>
<dbReference type="EMBL" id="BGPR01000162">
    <property type="protein sequence ID" value="GBM00957.1"/>
    <property type="molecule type" value="Genomic_DNA"/>
</dbReference>
<protein>
    <submittedName>
        <fullName evidence="1">Uncharacterized protein</fullName>
    </submittedName>
</protein>
<sequence>MVMRRQYQDNMGMIKHEMARQLKRVYIENFQNRDQDNPEESGEEDVSTDLVSQVDAASALELELRCIEHHAAAAPTDVMFMRRWRNITSSSRFSFLRQKKNAGLRLSGGRFSVSALDAERFETRFYRRSAVILAWCMPAPPSRVKLLYI</sequence>
<name>A0A4Y2CB45_ARAVE</name>
<organism evidence="1 2">
    <name type="scientific">Araneus ventricosus</name>
    <name type="common">Orbweaver spider</name>
    <name type="synonym">Epeira ventricosa</name>
    <dbReference type="NCBI Taxonomy" id="182803"/>
    <lineage>
        <taxon>Eukaryota</taxon>
        <taxon>Metazoa</taxon>
        <taxon>Ecdysozoa</taxon>
        <taxon>Arthropoda</taxon>
        <taxon>Chelicerata</taxon>
        <taxon>Arachnida</taxon>
        <taxon>Araneae</taxon>
        <taxon>Araneomorphae</taxon>
        <taxon>Entelegynae</taxon>
        <taxon>Araneoidea</taxon>
        <taxon>Araneidae</taxon>
        <taxon>Araneus</taxon>
    </lineage>
</organism>
<gene>
    <name evidence="1" type="ORF">AVEN_151408_1</name>
</gene>
<dbReference type="Proteomes" id="UP000499080">
    <property type="component" value="Unassembled WGS sequence"/>
</dbReference>
<comment type="caution">
    <text evidence="1">The sequence shown here is derived from an EMBL/GenBank/DDBJ whole genome shotgun (WGS) entry which is preliminary data.</text>
</comment>
<evidence type="ECO:0000313" key="2">
    <source>
        <dbReference type="Proteomes" id="UP000499080"/>
    </source>
</evidence>